<keyword evidence="1" id="KW-1133">Transmembrane helix</keyword>
<keyword evidence="1" id="KW-0812">Transmembrane</keyword>
<keyword evidence="1" id="KW-0472">Membrane</keyword>
<dbReference type="AlphaFoldDB" id="A0A399QZL0"/>
<name>A0A399QZL0_9PROT</name>
<evidence type="ECO:0000313" key="2">
    <source>
        <dbReference type="EMBL" id="RIJ24001.1"/>
    </source>
</evidence>
<evidence type="ECO:0008006" key="4">
    <source>
        <dbReference type="Google" id="ProtNLM"/>
    </source>
</evidence>
<dbReference type="OrthoDB" id="7632610at2"/>
<dbReference type="RefSeq" id="WP_119379190.1">
    <property type="nucleotide sequence ID" value="NZ_QWGB01000005.1"/>
</dbReference>
<organism evidence="2 3">
    <name type="scientific">Henriciella barbarensis</name>
    <dbReference type="NCBI Taxonomy" id="86342"/>
    <lineage>
        <taxon>Bacteria</taxon>
        <taxon>Pseudomonadati</taxon>
        <taxon>Pseudomonadota</taxon>
        <taxon>Alphaproteobacteria</taxon>
        <taxon>Hyphomonadales</taxon>
        <taxon>Hyphomonadaceae</taxon>
        <taxon>Henriciella</taxon>
    </lineage>
</organism>
<keyword evidence="3" id="KW-1185">Reference proteome</keyword>
<gene>
    <name evidence="2" type="ORF">D1224_07080</name>
</gene>
<evidence type="ECO:0000313" key="3">
    <source>
        <dbReference type="Proteomes" id="UP000265431"/>
    </source>
</evidence>
<protein>
    <recommendedName>
        <fullName evidence="4">DUF485 domain-containing protein</fullName>
    </recommendedName>
</protein>
<proteinExistence type="predicted"/>
<accession>A0A399QZL0</accession>
<sequence length="88" mass="9611">MKLPQDFEARFTDIFQPVFIWGVGALELALILYTLYSEFLTGTGPSLLTTVLPLSIAIAVAWAVLAVLITLAIIAFKARKEGEKVEEG</sequence>
<feature type="transmembrane region" description="Helical" evidence="1">
    <location>
        <begin position="18"/>
        <end position="36"/>
    </location>
</feature>
<feature type="transmembrane region" description="Helical" evidence="1">
    <location>
        <begin position="56"/>
        <end position="76"/>
    </location>
</feature>
<dbReference type="EMBL" id="QWGB01000005">
    <property type="protein sequence ID" value="RIJ24001.1"/>
    <property type="molecule type" value="Genomic_DNA"/>
</dbReference>
<reference evidence="2 3" key="1">
    <citation type="submission" date="2018-08" db="EMBL/GenBank/DDBJ databases">
        <title>Henriciella mobilis sp. nov., isolated from seawater.</title>
        <authorList>
            <person name="Cheng H."/>
            <person name="Wu Y.-H."/>
            <person name="Xu X.-W."/>
            <person name="Guo L.-L."/>
        </authorList>
    </citation>
    <scope>NUCLEOTIDE SEQUENCE [LARGE SCALE GENOMIC DNA]</scope>
    <source>
        <strain evidence="2 3">CCUG66934</strain>
    </source>
</reference>
<dbReference type="Proteomes" id="UP000265431">
    <property type="component" value="Unassembled WGS sequence"/>
</dbReference>
<evidence type="ECO:0000256" key="1">
    <source>
        <dbReference type="SAM" id="Phobius"/>
    </source>
</evidence>
<comment type="caution">
    <text evidence="2">The sequence shown here is derived from an EMBL/GenBank/DDBJ whole genome shotgun (WGS) entry which is preliminary data.</text>
</comment>